<dbReference type="InterPro" id="IPR006530">
    <property type="entry name" value="YD"/>
</dbReference>
<evidence type="ECO:0000313" key="5">
    <source>
        <dbReference type="Proteomes" id="UP000886674"/>
    </source>
</evidence>
<feature type="domain" description="Teneurin-like YD-shell" evidence="3">
    <location>
        <begin position="476"/>
        <end position="608"/>
    </location>
</feature>
<feature type="region of interest" description="Disordered" evidence="2">
    <location>
        <begin position="1281"/>
        <end position="1363"/>
    </location>
</feature>
<comment type="caution">
    <text evidence="4">The sequence shown here is derived from an EMBL/GenBank/DDBJ whole genome shotgun (WGS) entry which is preliminary data.</text>
</comment>
<dbReference type="Pfam" id="PF25023">
    <property type="entry name" value="TEN_YD-shell"/>
    <property type="match status" value="3"/>
</dbReference>
<reference evidence="4" key="1">
    <citation type="journal article" date="2021" name="Proc. Natl. Acad. Sci. U.S.A.">
        <title>Global biogeography of chemosynthetic symbionts reveals both localized and globally distributed symbiont groups. .</title>
        <authorList>
            <person name="Osvatic J.T."/>
            <person name="Wilkins L.G.E."/>
            <person name="Leibrecht L."/>
            <person name="Leray M."/>
            <person name="Zauner S."/>
            <person name="Polzin J."/>
            <person name="Camacho Y."/>
            <person name="Gros O."/>
            <person name="van Gils J.A."/>
            <person name="Eisen J.A."/>
            <person name="Petersen J.M."/>
            <person name="Yuen B."/>
        </authorList>
    </citation>
    <scope>NUCLEOTIDE SEQUENCE</scope>
    <source>
        <strain evidence="4">MAGclacostrist055</strain>
    </source>
</reference>
<dbReference type="InterPro" id="IPR022385">
    <property type="entry name" value="Rhs_assc_core"/>
</dbReference>
<feature type="domain" description="Teneurin-like YD-shell" evidence="3">
    <location>
        <begin position="640"/>
        <end position="802"/>
    </location>
</feature>
<feature type="domain" description="Teneurin-like YD-shell" evidence="3">
    <location>
        <begin position="923"/>
        <end position="1189"/>
    </location>
</feature>
<dbReference type="NCBIfam" id="TIGR03696">
    <property type="entry name" value="Rhs_assc_core"/>
    <property type="match status" value="1"/>
</dbReference>
<evidence type="ECO:0000256" key="1">
    <source>
        <dbReference type="ARBA" id="ARBA00022737"/>
    </source>
</evidence>
<dbReference type="Pfam" id="PF05593">
    <property type="entry name" value="RHS_repeat"/>
    <property type="match status" value="1"/>
</dbReference>
<sequence length="1386" mass="157318">MFRITHGFVILLLLTVCIQVAYADVELPEGEYYQNIDDMTTQVLGGEITIQRTWYKGQWFSNRAWEPLIINRTIGIWGVKRNDDRYELLSRPYWSDGGPCSSGNTSSDQAACSEWLYNEYNPVGIAYGLNGQRSAFEIGETIVRTDTGYQWTNRKDDWIDYNQEGIIQAYGDKAGTTATFTYDASGRRSSVRDRLGNTIYTYEYDAQDNLRFVRSTDGRQVEYRYTGDLLTEVIDVRGKTWRYTYDNTNPDKPPKLATVTDPVNRVTTIEYSETGHVTSESLVDPDNNRRLTSYVYDYDRNRKEFYVQITGPRGAVTEKFYGLDRVLVRKIINNQEVFSLVRDDVNGSTIHTTRDKRGLRTTNEYDDWDNLIKRTYPDGTVTTTTYEPRTAQVNERMDEQGRITRYEYYDNGLLLRKTEAVDTPQERITEYEYNVNNQLSRMRRLGDADTQEAITSYAYNTRGLLETVTGPEGGLTRYDYNPSGDVTTLTDANTHAWTYDYDAAGNLLSVTDQLQREVSYTYDDVGNRQTSTTPRQHTTTYQYNLLDMPISENDPLTHTNRFGYDINGNLTSVSDPLVNTQRLEYDLEDRLISHQDAAGNLIQLGYGERSGQGGGNTGSVNYPGLLNRIEFPTYLQTYDYDRRNRRTRVIDHLDTGTAITTTEYDEVGNVISTTDAEDRVTQYRYDVLDRLIEVIDPLNQSTRFSYDNRDNILSVTDPNTHTTRYTYDRADRKTSEIRPGGQTIYYQYDPAGNLTTTTNPDGRRTVNTYDEADQLETQAHYAPGATNPERTVTYSYDPNGNLTGWSDGAISATLVYDVNNRKTSEAVNYGSFSLTHSYTYDAAGNKHTYTGPDNITITYHRVNDQLNRIELPNEGSITYNSYRWNQPTRITYPGGSNRQTEYDNLLRPTRILTEDPGQNPLLDYQYNYDSTGNILQKAMQAKTVDYDYDLLQRLTEAAATIQPDIGDPQVEIEGWQYDPNGNRTQDNLNPGSWVYDLNDRLQSSPIATYGYDQAGNTISNTVGGIVTHYRYNAEGRLARIEDANQVLIAEYLYDPLGRRIRKQTQSEIIYFHYADEGLMGEFDGTGNPIRLYGYQPDSIWTTDPIYQKTAQGYAYYQNDHLGTSQQLIQRNGAKVWEGDYLAFGGLTTESGTWENRLRFPGQYFDSETGNYYNYFRDYNPSIGRYVQEDPIGLRGGYNTYIYVHDNPLRYIDPTGEIVPAAAAAAAIARCYLSCIGVAAVMDAVTGSCDLKNSAKDCALDCLLPWNWFKFGNKFGAKAGGGASKGTKPFPFNKQKQAGHVPGTPQNTNRNKQGKPTSSFFGKNSGDRLTQQAFERGSPVPGRPNVREYDFGVSVGTGPKGGMQTRVRVHQNSKGQVHGHPSGPERF</sequence>
<dbReference type="InterPro" id="IPR050708">
    <property type="entry name" value="T6SS_VgrG/RHS"/>
</dbReference>
<feature type="compositionally biased region" description="Polar residues" evidence="2">
    <location>
        <begin position="1303"/>
        <end position="1332"/>
    </location>
</feature>
<dbReference type="PANTHER" id="PTHR32305:SF15">
    <property type="entry name" value="PROTEIN RHSA-RELATED"/>
    <property type="match status" value="1"/>
</dbReference>
<evidence type="ECO:0000256" key="2">
    <source>
        <dbReference type="SAM" id="MobiDB-lite"/>
    </source>
</evidence>
<dbReference type="InterPro" id="IPR031325">
    <property type="entry name" value="RHS_repeat"/>
</dbReference>
<evidence type="ECO:0000313" key="4">
    <source>
        <dbReference type="EMBL" id="MCG7977440.1"/>
    </source>
</evidence>
<dbReference type="Proteomes" id="UP000886674">
    <property type="component" value="Unassembled WGS sequence"/>
</dbReference>
<gene>
    <name evidence="4" type="ORF">JAY77_04740</name>
</gene>
<dbReference type="PANTHER" id="PTHR32305">
    <property type="match status" value="1"/>
</dbReference>
<organism evidence="4 5">
    <name type="scientific">Candidatus Thiodiazotropha taylori</name>
    <dbReference type="NCBI Taxonomy" id="2792791"/>
    <lineage>
        <taxon>Bacteria</taxon>
        <taxon>Pseudomonadati</taxon>
        <taxon>Pseudomonadota</taxon>
        <taxon>Gammaproteobacteria</taxon>
        <taxon>Chromatiales</taxon>
        <taxon>Sedimenticolaceae</taxon>
        <taxon>Candidatus Thiodiazotropha</taxon>
    </lineage>
</organism>
<name>A0A9E4TRR5_9GAMM</name>
<dbReference type="NCBIfam" id="TIGR01643">
    <property type="entry name" value="YD_repeat_2x"/>
    <property type="match status" value="7"/>
</dbReference>
<dbReference type="Gene3D" id="2.180.10.10">
    <property type="entry name" value="RHS repeat-associated core"/>
    <property type="match status" value="4"/>
</dbReference>
<accession>A0A9E4TRR5</accession>
<keyword evidence="1" id="KW-0677">Repeat</keyword>
<dbReference type="InterPro" id="IPR056823">
    <property type="entry name" value="TEN-like_YD-shell"/>
</dbReference>
<dbReference type="EMBL" id="JAEPCR010000015">
    <property type="protein sequence ID" value="MCG7977440.1"/>
    <property type="molecule type" value="Genomic_DNA"/>
</dbReference>
<protein>
    <submittedName>
        <fullName evidence="4">RHS domain-containing protein</fullName>
    </submittedName>
</protein>
<proteinExistence type="predicted"/>
<evidence type="ECO:0000259" key="3">
    <source>
        <dbReference type="Pfam" id="PF25023"/>
    </source>
</evidence>